<feature type="chain" id="PRO_5030977211" evidence="4">
    <location>
        <begin position="22"/>
        <end position="1847"/>
    </location>
</feature>
<evidence type="ECO:0000313" key="6">
    <source>
        <dbReference type="EMBL" id="MBB3046646.1"/>
    </source>
</evidence>
<evidence type="ECO:0000256" key="4">
    <source>
        <dbReference type="SAM" id="SignalP"/>
    </source>
</evidence>
<dbReference type="InterPro" id="IPR000383">
    <property type="entry name" value="Xaa-Pro-like_dom"/>
</dbReference>
<feature type="compositionally biased region" description="Acidic residues" evidence="3">
    <location>
        <begin position="292"/>
        <end position="304"/>
    </location>
</feature>
<feature type="compositionally biased region" description="Acidic residues" evidence="3">
    <location>
        <begin position="267"/>
        <end position="281"/>
    </location>
</feature>
<protein>
    <submittedName>
        <fullName evidence="6">Pimeloyl-ACP methyl ester carboxylesterase</fullName>
    </submittedName>
</protein>
<keyword evidence="1 4" id="KW-0732">Signal</keyword>
<accession>A0A7W4W397</accession>
<feature type="compositionally biased region" description="Acidic residues" evidence="3">
    <location>
        <begin position="324"/>
        <end position="352"/>
    </location>
</feature>
<keyword evidence="2" id="KW-0106">Calcium</keyword>
<dbReference type="PANTHER" id="PTHR10199:SF100">
    <property type="entry name" value="THROMBOSPONDIN, ISOFORM A"/>
    <property type="match status" value="1"/>
</dbReference>
<dbReference type="PROSITE" id="PS51257">
    <property type="entry name" value="PROKAR_LIPOPROTEIN"/>
    <property type="match status" value="1"/>
</dbReference>
<evidence type="ECO:0000256" key="2">
    <source>
        <dbReference type="ARBA" id="ARBA00022837"/>
    </source>
</evidence>
<dbReference type="Gene3D" id="4.10.1080.10">
    <property type="entry name" value="TSP type-3 repeat"/>
    <property type="match status" value="2"/>
</dbReference>
<dbReference type="Pfam" id="PF02412">
    <property type="entry name" value="TSP_3"/>
    <property type="match status" value="4"/>
</dbReference>
<feature type="compositionally biased region" description="Acidic residues" evidence="3">
    <location>
        <begin position="360"/>
        <end position="410"/>
    </location>
</feature>
<dbReference type="EMBL" id="JACHWY010000001">
    <property type="protein sequence ID" value="MBB3046646.1"/>
    <property type="molecule type" value="Genomic_DNA"/>
</dbReference>
<dbReference type="GO" id="GO:0016787">
    <property type="term" value="F:hydrolase activity"/>
    <property type="evidence" value="ECO:0007669"/>
    <property type="project" value="InterPro"/>
</dbReference>
<dbReference type="PANTHER" id="PTHR10199">
    <property type="entry name" value="THROMBOSPONDIN"/>
    <property type="match status" value="1"/>
</dbReference>
<feature type="compositionally biased region" description="Polar residues" evidence="3">
    <location>
        <begin position="732"/>
        <end position="749"/>
    </location>
</feature>
<name>A0A7W4W397_9GAMM</name>
<evidence type="ECO:0000256" key="3">
    <source>
        <dbReference type="SAM" id="MobiDB-lite"/>
    </source>
</evidence>
<dbReference type="Pfam" id="PF02129">
    <property type="entry name" value="Peptidase_S15"/>
    <property type="match status" value="1"/>
</dbReference>
<feature type="region of interest" description="Disordered" evidence="3">
    <location>
        <begin position="216"/>
        <end position="437"/>
    </location>
</feature>
<evidence type="ECO:0000313" key="7">
    <source>
        <dbReference type="Proteomes" id="UP000537130"/>
    </source>
</evidence>
<dbReference type="GO" id="GO:0005509">
    <property type="term" value="F:calcium ion binding"/>
    <property type="evidence" value="ECO:0007669"/>
    <property type="project" value="InterPro"/>
</dbReference>
<dbReference type="Proteomes" id="UP000537130">
    <property type="component" value="Unassembled WGS sequence"/>
</dbReference>
<dbReference type="RefSeq" id="WP_183409329.1">
    <property type="nucleotide sequence ID" value="NZ_JACHWY010000001.1"/>
</dbReference>
<evidence type="ECO:0000256" key="1">
    <source>
        <dbReference type="ARBA" id="ARBA00022729"/>
    </source>
</evidence>
<dbReference type="GO" id="GO:0007155">
    <property type="term" value="P:cell adhesion"/>
    <property type="evidence" value="ECO:0007669"/>
    <property type="project" value="InterPro"/>
</dbReference>
<dbReference type="InterPro" id="IPR029058">
    <property type="entry name" value="AB_hydrolase_fold"/>
</dbReference>
<evidence type="ECO:0000259" key="5">
    <source>
        <dbReference type="Pfam" id="PF02129"/>
    </source>
</evidence>
<proteinExistence type="predicted"/>
<organism evidence="6 7">
    <name type="scientific">Litorivivens lipolytica</name>
    <dbReference type="NCBI Taxonomy" id="1524264"/>
    <lineage>
        <taxon>Bacteria</taxon>
        <taxon>Pseudomonadati</taxon>
        <taxon>Pseudomonadota</taxon>
        <taxon>Gammaproteobacteria</taxon>
        <taxon>Litorivivens</taxon>
    </lineage>
</organism>
<dbReference type="SUPFAM" id="SSF53474">
    <property type="entry name" value="alpha/beta-Hydrolases"/>
    <property type="match status" value="1"/>
</dbReference>
<feature type="compositionally biased region" description="Basic and acidic residues" evidence="3">
    <location>
        <begin position="411"/>
        <end position="420"/>
    </location>
</feature>
<dbReference type="SUPFAM" id="SSF103647">
    <property type="entry name" value="TSP type-3 repeat"/>
    <property type="match status" value="2"/>
</dbReference>
<dbReference type="Gene3D" id="3.40.50.1820">
    <property type="entry name" value="alpha/beta hydrolase"/>
    <property type="match status" value="1"/>
</dbReference>
<dbReference type="InterPro" id="IPR028974">
    <property type="entry name" value="TSP_type-3_rpt"/>
</dbReference>
<gene>
    <name evidence="6" type="ORF">FHR99_000882</name>
</gene>
<comment type="caution">
    <text evidence="6">The sequence shown here is derived from an EMBL/GenBank/DDBJ whole genome shotgun (WGS) entry which is preliminary data.</text>
</comment>
<reference evidence="6 7" key="1">
    <citation type="submission" date="2020-08" db="EMBL/GenBank/DDBJ databases">
        <title>Genomic Encyclopedia of Type Strains, Phase III (KMG-III): the genomes of soil and plant-associated and newly described type strains.</title>
        <authorList>
            <person name="Whitman W."/>
        </authorList>
    </citation>
    <scope>NUCLEOTIDE SEQUENCE [LARGE SCALE GENOMIC DNA]</scope>
    <source>
        <strain evidence="6 7">CECT 8654</strain>
    </source>
</reference>
<feature type="region of interest" description="Disordered" evidence="3">
    <location>
        <begin position="727"/>
        <end position="749"/>
    </location>
</feature>
<feature type="compositionally biased region" description="Acidic residues" evidence="3">
    <location>
        <begin position="421"/>
        <end position="430"/>
    </location>
</feature>
<sequence>MKRVYGGLGILGLAVALSACGGGSSSSGGGSPGSGGGASSSSGQFVDGLVKGLSYRRNGGDEVFQTSATGSFTYLTGETLTFFLGKIELGEVDPSAAFVSPKDFGDTATAIAQFLQTLDADSNPENGIQLSEAVRAAADAFTGTVDFSTLEGSDLETFATTANGEPARTLVSAADAEAHLNASLADIEDGRVDYDGGVDTDSDGVNDAVDKCPATPGDENFAGCPDSDALAADDDGDTIANGSDNCPATPNADQLDTDGDLRGDACDRDDDNDGLLDEDEANLQTNPTLSDTDFDGVGDGDDNCPVDANAEQTDTDRDGQGNVCDEDDDNDGANDDEDAFPLDPSEDTDTDGDGTGNNKDEDDDNDGVNDDEDDFPLDDSETTDTDGDGVGNNEDDDDDGDGVKDEDDAFPEDKDNHSDADNDGLGDETADACHETPANEQVDARGCSASQSNHASCVGEYHLAGGRSYQVTLTSATKQTISFQVFEPATFDCDNVNQGAHPLALHGHGFGGLRLQEADQLTQKLVDAGYAVISIDQRGFGDSEGTVRVMDPDFEGKDLVQILDWAEEHLDYLAWRNDSSKEFVARPADRTSISGGDNLLAGAYGSSYGGGYQLLLHAVDPKDRLDALAPDITWHDLRYSLNPGDTLKTAWDLLLVAGGEGGSYVPGLTSANPQTVKPGSGLDPYIRETLLRGASTNEFPRNGLEWFRYHSPTYWCDLRDEPSRPYSPHAGTLNNNLNPDTAPGNNTRASQRPVDVLLTQGFRDALFNFNDAWWNYQCLSERGGDVRLLTHQSGHNLQDYVDRVDGFEMPPQITFQRGSGNKNCGQIDREQATIDWFNEKLKGLPASDMLAETNDGLCLSLEDGDAIMLPAEHLLATRSGQTDSIGTHAYPVSGVSVSNIPNGVIAQQAFNAGQEFSVYPIAEVSAEEGLIVAGIPLANLVVTTPIGASDAYCAGSDETARTGCDSITYIGLGVQRNGSETWQLIDDQIMPIRGLGNHLSIEMVGIAERLAKGDRLGLLVYGYHPQYLASFSRDASIAAVNLSGDLQLPLYQVDQDGAPILDQPADTALSPITPDETVCSDCNNGYGTGVIGVIGAFGSDMNQALTLMLSGDYVNAQGAFETAFANLGTNLQALGASDPSDIPALIGLHTSPEEAAAELVSAERSVEPIILTGDKLPQWSVPAAFGYPEPYPSGADTEQCPDQLGGGCEAYDPLMGNLQDGGSTIGSAIRNAHNGTMLHPAGWTPGADPAKGKIAINQIVAWSFIEGEWREIPVQVDERMPYFLANANSSFSFYSGTDEELTYVWRSEGDPEGYFGEEVWGMTEGECVREYDPNGWDTLAYDPLNPDNVTNPPATDRMRGLSAPVPDPISGLDYDDEIVFMASDAGEQETETSPPNTEQLHEVRVVDPLAPDNVRFVYLGLRTSGSSSVDGYISYVHDPFADQWIDRRFFTDDDPEKLGSSNTGYGPNLTGTVCDGYSVDQTNYTTRSSTDRFTRDGVTVTTDTYQWYASGRWMVRSLKVREPGNSSEPTDWTQRPDLIDRWKGRAFQQSPDSTISLVGFEDEQVNWEANAALLGERCGPVRCIRETWGADSGTNVTKTETFYRDVITYRYRVRVHPIPSDGLYTSWDYNRSSMLPDPGEAVEPGRYFTALRPQGVPIDGINDDFGQIDSLLGQPAFFDTADPTFNLPLAFDNWEQISGKGNSGSLVYSFELKGATSAMTPVVVPYYRDDACLDDGTGDDPVARPWPGEDSTDPRVNVGYEQANGGTPYDQLRCDQRQGAFGAHGIHYFFTGDVDNAFVLGKPINEIDGQQWQFMVPTQRPENKGTPYANVVRAPLQTVVTPLAALE</sequence>
<keyword evidence="7" id="KW-1185">Reference proteome</keyword>
<feature type="compositionally biased region" description="Polar residues" evidence="3">
    <location>
        <begin position="241"/>
        <end position="254"/>
    </location>
</feature>
<feature type="signal peptide" evidence="4">
    <location>
        <begin position="1"/>
        <end position="21"/>
    </location>
</feature>
<feature type="domain" description="Xaa-Pro dipeptidyl-peptidase-like" evidence="5">
    <location>
        <begin position="521"/>
        <end position="795"/>
    </location>
</feature>
<dbReference type="InterPro" id="IPR003367">
    <property type="entry name" value="Thrombospondin_3-like_rpt"/>
</dbReference>